<dbReference type="AlphaFoldDB" id="X6LAY8"/>
<organism evidence="1 2">
    <name type="scientific">Reticulomyxa filosa</name>
    <dbReference type="NCBI Taxonomy" id="46433"/>
    <lineage>
        <taxon>Eukaryota</taxon>
        <taxon>Sar</taxon>
        <taxon>Rhizaria</taxon>
        <taxon>Retaria</taxon>
        <taxon>Foraminifera</taxon>
        <taxon>Monothalamids</taxon>
        <taxon>Reticulomyxidae</taxon>
        <taxon>Reticulomyxa</taxon>
    </lineage>
</organism>
<accession>X6LAY8</accession>
<name>X6LAY8_RETFI</name>
<feature type="non-terminal residue" evidence="1">
    <location>
        <position position="1"/>
    </location>
</feature>
<sequence>SYIILNDDGIKNNLIGMNQNNKSMMHLWPFTKQQMQSRNKKKISNNNDRTLNKYEEILNNSNYLNYITIISKIIWPTKWNFKSISIACFIVHILSSSSSALLKL</sequence>
<proteinExistence type="predicted"/>
<evidence type="ECO:0000313" key="2">
    <source>
        <dbReference type="Proteomes" id="UP000023152"/>
    </source>
</evidence>
<reference evidence="1 2" key="1">
    <citation type="journal article" date="2013" name="Curr. Biol.">
        <title>The Genome of the Foraminiferan Reticulomyxa filosa.</title>
        <authorList>
            <person name="Glockner G."/>
            <person name="Hulsmann N."/>
            <person name="Schleicher M."/>
            <person name="Noegel A.A."/>
            <person name="Eichinger L."/>
            <person name="Gallinger C."/>
            <person name="Pawlowski J."/>
            <person name="Sierra R."/>
            <person name="Euteneuer U."/>
            <person name="Pillet L."/>
            <person name="Moustafa A."/>
            <person name="Platzer M."/>
            <person name="Groth M."/>
            <person name="Szafranski K."/>
            <person name="Schliwa M."/>
        </authorList>
    </citation>
    <scope>NUCLEOTIDE SEQUENCE [LARGE SCALE GENOMIC DNA]</scope>
</reference>
<dbReference type="EMBL" id="ASPP01044639">
    <property type="protein sequence ID" value="ETN99197.1"/>
    <property type="molecule type" value="Genomic_DNA"/>
</dbReference>
<keyword evidence="2" id="KW-1185">Reference proteome</keyword>
<evidence type="ECO:0000313" key="1">
    <source>
        <dbReference type="EMBL" id="ETN99197.1"/>
    </source>
</evidence>
<gene>
    <name evidence="1" type="ORF">RFI_38284</name>
</gene>
<comment type="caution">
    <text evidence="1">The sequence shown here is derived from an EMBL/GenBank/DDBJ whole genome shotgun (WGS) entry which is preliminary data.</text>
</comment>
<protein>
    <submittedName>
        <fullName evidence="1">Uncharacterized protein</fullName>
    </submittedName>
</protein>
<dbReference type="Proteomes" id="UP000023152">
    <property type="component" value="Unassembled WGS sequence"/>
</dbReference>